<evidence type="ECO:0000256" key="9">
    <source>
        <dbReference type="ARBA" id="ARBA00023289"/>
    </source>
</evidence>
<evidence type="ECO:0000256" key="8">
    <source>
        <dbReference type="ARBA" id="ARBA00023288"/>
    </source>
</evidence>
<evidence type="ECO:0000256" key="3">
    <source>
        <dbReference type="ARBA" id="ARBA00022475"/>
    </source>
</evidence>
<dbReference type="Gene3D" id="3.40.50.300">
    <property type="entry name" value="P-loop containing nucleotide triphosphate hydrolases"/>
    <property type="match status" value="1"/>
</dbReference>
<evidence type="ECO:0000256" key="10">
    <source>
        <dbReference type="SAM" id="MobiDB-lite"/>
    </source>
</evidence>
<keyword evidence="9" id="KW-0636">Prenylation</keyword>
<feature type="compositionally biased region" description="Basic and acidic residues" evidence="10">
    <location>
        <begin position="358"/>
        <end position="371"/>
    </location>
</feature>
<evidence type="ECO:0000256" key="6">
    <source>
        <dbReference type="ARBA" id="ARBA00023134"/>
    </source>
</evidence>
<evidence type="ECO:0008006" key="13">
    <source>
        <dbReference type="Google" id="ProtNLM"/>
    </source>
</evidence>
<organism evidence="11 12">
    <name type="scientific">Friedmanniomyces endolithicus</name>
    <dbReference type="NCBI Taxonomy" id="329885"/>
    <lineage>
        <taxon>Eukaryota</taxon>
        <taxon>Fungi</taxon>
        <taxon>Dikarya</taxon>
        <taxon>Ascomycota</taxon>
        <taxon>Pezizomycotina</taxon>
        <taxon>Dothideomycetes</taxon>
        <taxon>Dothideomycetidae</taxon>
        <taxon>Mycosphaerellales</taxon>
        <taxon>Teratosphaeriaceae</taxon>
        <taxon>Friedmanniomyces</taxon>
    </lineage>
</organism>
<keyword evidence="6" id="KW-0342">GTP-binding</keyword>
<evidence type="ECO:0000256" key="4">
    <source>
        <dbReference type="ARBA" id="ARBA00022481"/>
    </source>
</evidence>
<sequence>MTSRPNHRNVGTQLDAATLAAGLLTLPQELKDIIYDLTFTTSPPLTRYINKTYKPPLLLQVNRASRHLFAQSYYSTTLVFECADIKFLGAWFRSLTPTHQDLIAALRYGPSAYVPVPSNSHSGRAFREGLERGSFRGFHRPRRWDDREGAQQTALWTAYPSWGEELGRLTLSQFLREYKLVVVGGGGVGKSCLTIQLIQSHFVDEYDPTIEDSYRKQCVIDDEVALLDVLDTAGQEEYSAMREQYMRTGEGFLLVYSITSRQSFEEMVTFQQQILRVKDKDYFPIIVVGNKCDLEGERQVSTEEGKQLARGFGCKFIETSAKSRINVDNAFYDIVREIRKYNKDMSGYPGGSGSKSNGPHDKMEMDGHDQDSGCCGRCAVM</sequence>
<dbReference type="SMART" id="SM00173">
    <property type="entry name" value="RAS"/>
    <property type="match status" value="1"/>
</dbReference>
<proteinExistence type="inferred from homology"/>
<comment type="subcellular location">
    <subcellularLocation>
        <location evidence="1">Cell membrane</location>
        <topology evidence="1">Lipid-anchor</topology>
    </subcellularLocation>
</comment>
<dbReference type="PANTHER" id="PTHR24070">
    <property type="entry name" value="RAS, DI-RAS, AND RHEB FAMILY MEMBERS OF SMALL GTPASE SUPERFAMILY"/>
    <property type="match status" value="1"/>
</dbReference>
<dbReference type="GO" id="GO:0005525">
    <property type="term" value="F:GTP binding"/>
    <property type="evidence" value="ECO:0007669"/>
    <property type="project" value="UniProtKB-KW"/>
</dbReference>
<evidence type="ECO:0000313" key="12">
    <source>
        <dbReference type="Proteomes" id="UP000310066"/>
    </source>
</evidence>
<dbReference type="GO" id="GO:0007165">
    <property type="term" value="P:signal transduction"/>
    <property type="evidence" value="ECO:0007669"/>
    <property type="project" value="InterPro"/>
</dbReference>
<dbReference type="EMBL" id="NAJP01000049">
    <property type="protein sequence ID" value="TKA37766.1"/>
    <property type="molecule type" value="Genomic_DNA"/>
</dbReference>
<evidence type="ECO:0000256" key="7">
    <source>
        <dbReference type="ARBA" id="ARBA00023136"/>
    </source>
</evidence>
<feature type="region of interest" description="Disordered" evidence="10">
    <location>
        <begin position="346"/>
        <end position="371"/>
    </location>
</feature>
<dbReference type="STRING" id="329885.A0A4U0URW0"/>
<dbReference type="GO" id="GO:0003924">
    <property type="term" value="F:GTPase activity"/>
    <property type="evidence" value="ECO:0007669"/>
    <property type="project" value="InterPro"/>
</dbReference>
<keyword evidence="7" id="KW-0472">Membrane</keyword>
<dbReference type="NCBIfam" id="TIGR00231">
    <property type="entry name" value="small_GTP"/>
    <property type="match status" value="1"/>
</dbReference>
<dbReference type="PROSITE" id="PS51420">
    <property type="entry name" value="RHO"/>
    <property type="match status" value="1"/>
</dbReference>
<keyword evidence="8" id="KW-0449">Lipoprotein</keyword>
<protein>
    <recommendedName>
        <fullName evidence="13">Ras-like protein</fullName>
    </recommendedName>
</protein>
<name>A0A4U0URW0_9PEZI</name>
<dbReference type="SMART" id="SM00174">
    <property type="entry name" value="RHO"/>
    <property type="match status" value="1"/>
</dbReference>
<dbReference type="PROSITE" id="PS51419">
    <property type="entry name" value="RAB"/>
    <property type="match status" value="1"/>
</dbReference>
<evidence type="ECO:0000256" key="5">
    <source>
        <dbReference type="ARBA" id="ARBA00022741"/>
    </source>
</evidence>
<keyword evidence="3" id="KW-1003">Cell membrane</keyword>
<dbReference type="InterPro" id="IPR020849">
    <property type="entry name" value="Small_GTPase_Ras-type"/>
</dbReference>
<dbReference type="SMART" id="SM00175">
    <property type="entry name" value="RAB"/>
    <property type="match status" value="1"/>
</dbReference>
<evidence type="ECO:0000256" key="2">
    <source>
        <dbReference type="ARBA" id="ARBA00008344"/>
    </source>
</evidence>
<dbReference type="GO" id="GO:0005886">
    <property type="term" value="C:plasma membrane"/>
    <property type="evidence" value="ECO:0007669"/>
    <property type="project" value="UniProtKB-SubCell"/>
</dbReference>
<dbReference type="InterPro" id="IPR005225">
    <property type="entry name" value="Small_GTP-bd"/>
</dbReference>
<dbReference type="PROSITE" id="PS51421">
    <property type="entry name" value="RAS"/>
    <property type="match status" value="1"/>
</dbReference>
<dbReference type="FunFam" id="3.40.50.300:FF:000080">
    <property type="entry name" value="Ras-like GTPase Ras1"/>
    <property type="match status" value="1"/>
</dbReference>
<keyword evidence="4" id="KW-0488">Methylation</keyword>
<comment type="similarity">
    <text evidence="2">Belongs to the small GTPase superfamily. Ras family.</text>
</comment>
<dbReference type="InterPro" id="IPR027417">
    <property type="entry name" value="P-loop_NTPase"/>
</dbReference>
<dbReference type="SMART" id="SM00176">
    <property type="entry name" value="RAN"/>
    <property type="match status" value="1"/>
</dbReference>
<dbReference type="Pfam" id="PF00071">
    <property type="entry name" value="Ras"/>
    <property type="match status" value="1"/>
</dbReference>
<gene>
    <name evidence="11" type="ORF">B0A54_09768</name>
</gene>
<dbReference type="CDD" id="cd04138">
    <property type="entry name" value="H_N_K_Ras_like"/>
    <property type="match status" value="1"/>
</dbReference>
<accession>A0A4U0URW0</accession>
<evidence type="ECO:0000313" key="11">
    <source>
        <dbReference type="EMBL" id="TKA37766.1"/>
    </source>
</evidence>
<dbReference type="OrthoDB" id="5976022at2759"/>
<keyword evidence="5" id="KW-0547">Nucleotide-binding</keyword>
<reference evidence="11 12" key="1">
    <citation type="submission" date="2017-03" db="EMBL/GenBank/DDBJ databases">
        <title>Genomes of endolithic fungi from Antarctica.</title>
        <authorList>
            <person name="Coleine C."/>
            <person name="Masonjones S."/>
            <person name="Stajich J.E."/>
        </authorList>
    </citation>
    <scope>NUCLEOTIDE SEQUENCE [LARGE SCALE GENOMIC DNA]</scope>
    <source>
        <strain evidence="11 12">CCFEE 5311</strain>
    </source>
</reference>
<dbReference type="SUPFAM" id="SSF52540">
    <property type="entry name" value="P-loop containing nucleoside triphosphate hydrolases"/>
    <property type="match status" value="1"/>
</dbReference>
<dbReference type="InterPro" id="IPR001806">
    <property type="entry name" value="Small_GTPase"/>
</dbReference>
<evidence type="ECO:0000256" key="1">
    <source>
        <dbReference type="ARBA" id="ARBA00004193"/>
    </source>
</evidence>
<dbReference type="PRINTS" id="PR00449">
    <property type="entry name" value="RASTRNSFRMNG"/>
</dbReference>
<dbReference type="AlphaFoldDB" id="A0A4U0URW0"/>
<dbReference type="Proteomes" id="UP000310066">
    <property type="component" value="Unassembled WGS sequence"/>
</dbReference>
<comment type="caution">
    <text evidence="11">The sequence shown here is derived from an EMBL/GenBank/DDBJ whole genome shotgun (WGS) entry which is preliminary data.</text>
</comment>